<reference evidence="6 7" key="1">
    <citation type="journal article" date="2016" name="Nat. Commun.">
        <title>Thousands of microbial genomes shed light on interconnected biogeochemical processes in an aquifer system.</title>
        <authorList>
            <person name="Anantharaman K."/>
            <person name="Brown C.T."/>
            <person name="Hug L.A."/>
            <person name="Sharon I."/>
            <person name="Castelle C.J."/>
            <person name="Probst A.J."/>
            <person name="Thomas B.C."/>
            <person name="Singh A."/>
            <person name="Wilkins M.J."/>
            <person name="Karaoz U."/>
            <person name="Brodie E.L."/>
            <person name="Williams K.H."/>
            <person name="Hubbard S.S."/>
            <person name="Banfield J.F."/>
        </authorList>
    </citation>
    <scope>NUCLEOTIDE SEQUENCE [LARGE SCALE GENOMIC DNA]</scope>
</reference>
<keyword evidence="3 4" id="KW-0687">Ribonucleoprotein</keyword>
<dbReference type="HAMAP" id="MF_00514">
    <property type="entry name" value="Ribosomal_bL35"/>
    <property type="match status" value="1"/>
</dbReference>
<proteinExistence type="inferred from homology"/>
<evidence type="ECO:0000256" key="1">
    <source>
        <dbReference type="ARBA" id="ARBA00006598"/>
    </source>
</evidence>
<dbReference type="GO" id="GO:0003735">
    <property type="term" value="F:structural constituent of ribosome"/>
    <property type="evidence" value="ECO:0007669"/>
    <property type="project" value="InterPro"/>
</dbReference>
<comment type="similarity">
    <text evidence="1 4 5">Belongs to the bacterial ribosomal protein bL35 family.</text>
</comment>
<evidence type="ECO:0000313" key="6">
    <source>
        <dbReference type="EMBL" id="OHA46617.1"/>
    </source>
</evidence>
<evidence type="ECO:0000313" key="7">
    <source>
        <dbReference type="Proteomes" id="UP000178869"/>
    </source>
</evidence>
<evidence type="ECO:0000256" key="4">
    <source>
        <dbReference type="HAMAP-Rule" id="MF_00514"/>
    </source>
</evidence>
<comment type="caution">
    <text evidence="6">The sequence shown here is derived from an EMBL/GenBank/DDBJ whole genome shotgun (WGS) entry which is preliminary data.</text>
</comment>
<dbReference type="SUPFAM" id="SSF143034">
    <property type="entry name" value="L35p-like"/>
    <property type="match status" value="1"/>
</dbReference>
<dbReference type="InterPro" id="IPR001706">
    <property type="entry name" value="Ribosomal_bL35"/>
</dbReference>
<dbReference type="GO" id="GO:1990904">
    <property type="term" value="C:ribonucleoprotein complex"/>
    <property type="evidence" value="ECO:0007669"/>
    <property type="project" value="UniProtKB-KW"/>
</dbReference>
<dbReference type="AlphaFoldDB" id="A0A1G2PE80"/>
<evidence type="ECO:0000256" key="3">
    <source>
        <dbReference type="ARBA" id="ARBA00023274"/>
    </source>
</evidence>
<evidence type="ECO:0000256" key="2">
    <source>
        <dbReference type="ARBA" id="ARBA00022980"/>
    </source>
</evidence>
<sequence length="70" mass="8210">MSKLKTRKAVSSRFKFTKSGKILYRPMRQGHFHAKATGKARRKKTKLMVLSKSDARALKKYARYARKWGH</sequence>
<keyword evidence="2 4" id="KW-0689">Ribosomal protein</keyword>
<dbReference type="GO" id="GO:0006412">
    <property type="term" value="P:translation"/>
    <property type="evidence" value="ECO:0007669"/>
    <property type="project" value="UniProtKB-UniRule"/>
</dbReference>
<accession>A0A1G2PE80</accession>
<organism evidence="6 7">
    <name type="scientific">Candidatus Terrybacteria bacterium RIFCSPHIGHO2_01_FULL_43_35</name>
    <dbReference type="NCBI Taxonomy" id="1802361"/>
    <lineage>
        <taxon>Bacteria</taxon>
        <taxon>Candidatus Terryibacteriota</taxon>
    </lineage>
</organism>
<dbReference type="InterPro" id="IPR021137">
    <property type="entry name" value="Ribosomal_bL35-like"/>
</dbReference>
<dbReference type="Proteomes" id="UP000178869">
    <property type="component" value="Unassembled WGS sequence"/>
</dbReference>
<dbReference type="Gene3D" id="4.10.410.60">
    <property type="match status" value="1"/>
</dbReference>
<protein>
    <recommendedName>
        <fullName evidence="4">Large ribosomal subunit protein bL35</fullName>
    </recommendedName>
</protein>
<name>A0A1G2PE80_9BACT</name>
<gene>
    <name evidence="4" type="primary">rpmI</name>
    <name evidence="6" type="ORF">A2828_01790</name>
</gene>
<dbReference type="Pfam" id="PF01632">
    <property type="entry name" value="Ribosomal_L35p"/>
    <property type="match status" value="1"/>
</dbReference>
<dbReference type="InterPro" id="IPR037229">
    <property type="entry name" value="Ribosomal_bL35_sf"/>
</dbReference>
<dbReference type="PRINTS" id="PR00064">
    <property type="entry name" value="RIBOSOMALL35"/>
</dbReference>
<evidence type="ECO:0000256" key="5">
    <source>
        <dbReference type="RuleBase" id="RU000568"/>
    </source>
</evidence>
<dbReference type="GO" id="GO:0005840">
    <property type="term" value="C:ribosome"/>
    <property type="evidence" value="ECO:0007669"/>
    <property type="project" value="UniProtKB-KW"/>
</dbReference>
<dbReference type="EMBL" id="MHSR01000013">
    <property type="protein sequence ID" value="OHA46617.1"/>
    <property type="molecule type" value="Genomic_DNA"/>
</dbReference>